<protein>
    <recommendedName>
        <fullName evidence="7">dITP/XTP pyrophosphatase</fullName>
        <ecNumber evidence="7">3.6.1.66</ecNumber>
    </recommendedName>
    <alternativeName>
        <fullName evidence="7">Non-canonical purine NTP pyrophosphatase</fullName>
    </alternativeName>
    <alternativeName>
        <fullName evidence="7">Non-standard purine NTP pyrophosphatase</fullName>
    </alternativeName>
    <alternativeName>
        <fullName evidence="7">Nucleoside-triphosphate diphosphatase</fullName>
    </alternativeName>
    <alternativeName>
        <fullName evidence="7">Nucleoside-triphosphate pyrophosphatase</fullName>
        <shortName evidence="7">NTPase</shortName>
    </alternativeName>
</protein>
<evidence type="ECO:0000313" key="9">
    <source>
        <dbReference type="EMBL" id="MFC4078431.1"/>
    </source>
</evidence>
<comment type="similarity">
    <text evidence="1 7 8">Belongs to the HAM1 NTPase family.</text>
</comment>
<keyword evidence="2 7" id="KW-0479">Metal-binding</keyword>
<dbReference type="CDD" id="cd00515">
    <property type="entry name" value="HAM1"/>
    <property type="match status" value="1"/>
</dbReference>
<keyword evidence="4 7" id="KW-0378">Hydrolase</keyword>
<dbReference type="PANTHER" id="PTHR11067:SF9">
    <property type="entry name" value="INOSINE TRIPHOSPHATE PYROPHOSPHATASE"/>
    <property type="match status" value="1"/>
</dbReference>
<reference evidence="10" key="1">
    <citation type="journal article" date="2019" name="Int. J. Syst. Evol. Microbiol.">
        <title>The Global Catalogue of Microorganisms (GCM) 10K type strain sequencing project: providing services to taxonomists for standard genome sequencing and annotation.</title>
        <authorList>
            <consortium name="The Broad Institute Genomics Platform"/>
            <consortium name="The Broad Institute Genome Sequencing Center for Infectious Disease"/>
            <person name="Wu L."/>
            <person name="Ma J."/>
        </authorList>
    </citation>
    <scope>NUCLEOTIDE SEQUENCE [LARGE SCALE GENOMIC DNA]</scope>
    <source>
        <strain evidence="10">IBRC-M 10813</strain>
    </source>
</reference>
<keyword evidence="10" id="KW-1185">Reference proteome</keyword>
<dbReference type="Pfam" id="PF01725">
    <property type="entry name" value="Ham1p_like"/>
    <property type="match status" value="1"/>
</dbReference>
<dbReference type="InterPro" id="IPR002637">
    <property type="entry name" value="RdgB/HAM1"/>
</dbReference>
<gene>
    <name evidence="9" type="ORF">ACFOUO_16660</name>
</gene>
<comment type="subunit">
    <text evidence="7">Homodimer.</text>
</comment>
<feature type="binding site" evidence="7">
    <location>
        <begin position="163"/>
        <end position="166"/>
    </location>
    <ligand>
        <name>substrate</name>
    </ligand>
</feature>
<comment type="catalytic activity">
    <reaction evidence="7">
        <text>ITP + H2O = IMP + diphosphate + H(+)</text>
        <dbReference type="Rhea" id="RHEA:29399"/>
        <dbReference type="ChEBI" id="CHEBI:15377"/>
        <dbReference type="ChEBI" id="CHEBI:15378"/>
        <dbReference type="ChEBI" id="CHEBI:33019"/>
        <dbReference type="ChEBI" id="CHEBI:58053"/>
        <dbReference type="ChEBI" id="CHEBI:61402"/>
        <dbReference type="EC" id="3.6.1.66"/>
    </reaction>
</comment>
<comment type="cofactor">
    <cofactor evidence="7">
        <name>Mg(2+)</name>
        <dbReference type="ChEBI" id="CHEBI:18420"/>
    </cofactor>
    <text evidence="7">Binds 1 Mg(2+) ion per subunit.</text>
</comment>
<evidence type="ECO:0000256" key="6">
    <source>
        <dbReference type="ARBA" id="ARBA00023080"/>
    </source>
</evidence>
<feature type="binding site" evidence="7">
    <location>
        <begin position="17"/>
        <end position="22"/>
    </location>
    <ligand>
        <name>substrate</name>
    </ligand>
</feature>
<dbReference type="GO" id="GO:0036220">
    <property type="term" value="F:ITP diphosphatase activity"/>
    <property type="evidence" value="ECO:0007669"/>
    <property type="project" value="UniProtKB-EC"/>
</dbReference>
<name>A0ABV8JMG8_9BACL</name>
<evidence type="ECO:0000256" key="4">
    <source>
        <dbReference type="ARBA" id="ARBA00022801"/>
    </source>
</evidence>
<comment type="caution">
    <text evidence="9">The sequence shown here is derived from an EMBL/GenBank/DDBJ whole genome shotgun (WGS) entry which is preliminary data.</text>
</comment>
<comment type="caution">
    <text evidence="7">Lacks conserved residue(s) required for the propagation of feature annotation.</text>
</comment>
<dbReference type="PANTHER" id="PTHR11067">
    <property type="entry name" value="INOSINE TRIPHOSPHATE PYROPHOSPHATASE/HAM1 PROTEIN"/>
    <property type="match status" value="1"/>
</dbReference>
<dbReference type="Gene3D" id="3.90.950.10">
    <property type="match status" value="1"/>
</dbReference>
<evidence type="ECO:0000256" key="3">
    <source>
        <dbReference type="ARBA" id="ARBA00022741"/>
    </source>
</evidence>
<dbReference type="InterPro" id="IPR020922">
    <property type="entry name" value="dITP/XTP_pyrophosphatase"/>
</dbReference>
<sequence>MTHAKAPWPWTELVFATRNHHKVEELNALLHGSLGVSVVGLNGIEGLPEIVEDRDSFEGNAIKKAETIAKVLDRPVAADDSGLAVNALGGAPGVYSARYAGENATDASNNEKLLNALKGIPEEERGASFVCVLALAVPGEETQVVRGEVPGRIVDAPQGTNGFGYDPLFCLPELGCTVAELTSEEKNRISHRARAAETLINLLLTHYDFSISS</sequence>
<evidence type="ECO:0000313" key="10">
    <source>
        <dbReference type="Proteomes" id="UP001595843"/>
    </source>
</evidence>
<feature type="active site" description="Proton acceptor" evidence="7">
    <location>
        <position position="80"/>
    </location>
</feature>
<organism evidence="9 10">
    <name type="scientific">Salinithrix halophila</name>
    <dbReference type="NCBI Taxonomy" id="1485204"/>
    <lineage>
        <taxon>Bacteria</taxon>
        <taxon>Bacillati</taxon>
        <taxon>Bacillota</taxon>
        <taxon>Bacilli</taxon>
        <taxon>Bacillales</taxon>
        <taxon>Thermoactinomycetaceae</taxon>
        <taxon>Salinithrix</taxon>
    </lineage>
</organism>
<comment type="function">
    <text evidence="7">Pyrophosphatase that catalyzes the hydrolysis of nucleoside triphosphates to their monophosphate derivatives, with a high preference for the non-canonical purine nucleotides XTP (xanthosine triphosphate), dITP (deoxyinosine triphosphate) and ITP. Seems to function as a house-cleaning enzyme that removes non-canonical purine nucleotides from the nucleotide pool, thus preventing their incorporation into DNA/RNA and avoiding chromosomal lesions.</text>
</comment>
<dbReference type="InterPro" id="IPR029001">
    <property type="entry name" value="ITPase-like_fam"/>
</dbReference>
<keyword evidence="6 7" id="KW-0546">Nucleotide metabolism</keyword>
<evidence type="ECO:0000256" key="8">
    <source>
        <dbReference type="RuleBase" id="RU003781"/>
    </source>
</evidence>
<keyword evidence="5 7" id="KW-0460">Magnesium</keyword>
<comment type="catalytic activity">
    <reaction evidence="7">
        <text>XTP + H2O = XMP + diphosphate + H(+)</text>
        <dbReference type="Rhea" id="RHEA:28610"/>
        <dbReference type="ChEBI" id="CHEBI:15377"/>
        <dbReference type="ChEBI" id="CHEBI:15378"/>
        <dbReference type="ChEBI" id="CHEBI:33019"/>
        <dbReference type="ChEBI" id="CHEBI:57464"/>
        <dbReference type="ChEBI" id="CHEBI:61314"/>
        <dbReference type="EC" id="3.6.1.66"/>
    </reaction>
</comment>
<evidence type="ECO:0000256" key="2">
    <source>
        <dbReference type="ARBA" id="ARBA00022723"/>
    </source>
</evidence>
<feature type="binding site" evidence="7">
    <location>
        <begin position="191"/>
        <end position="192"/>
    </location>
    <ligand>
        <name>substrate</name>
    </ligand>
</feature>
<dbReference type="RefSeq" id="WP_380706236.1">
    <property type="nucleotide sequence ID" value="NZ_JBHSAP010000018.1"/>
</dbReference>
<evidence type="ECO:0000256" key="5">
    <source>
        <dbReference type="ARBA" id="ARBA00022842"/>
    </source>
</evidence>
<comment type="catalytic activity">
    <reaction evidence="7">
        <text>dITP + H2O = dIMP + diphosphate + H(+)</text>
        <dbReference type="Rhea" id="RHEA:28342"/>
        <dbReference type="ChEBI" id="CHEBI:15377"/>
        <dbReference type="ChEBI" id="CHEBI:15378"/>
        <dbReference type="ChEBI" id="CHEBI:33019"/>
        <dbReference type="ChEBI" id="CHEBI:61194"/>
        <dbReference type="ChEBI" id="CHEBI:61382"/>
        <dbReference type="EC" id="3.6.1.66"/>
    </reaction>
</comment>
<feature type="binding site" evidence="7">
    <location>
        <position position="81"/>
    </location>
    <ligand>
        <name>substrate</name>
    </ligand>
</feature>
<dbReference type="EC" id="3.6.1.66" evidence="7"/>
<feature type="binding site" evidence="7">
    <location>
        <position position="186"/>
    </location>
    <ligand>
        <name>substrate</name>
    </ligand>
</feature>
<dbReference type="SUPFAM" id="SSF52972">
    <property type="entry name" value="ITPase-like"/>
    <property type="match status" value="1"/>
</dbReference>
<dbReference type="Proteomes" id="UP001595843">
    <property type="component" value="Unassembled WGS sequence"/>
</dbReference>
<dbReference type="NCBIfam" id="NF011397">
    <property type="entry name" value="PRK14822.1"/>
    <property type="match status" value="1"/>
</dbReference>
<dbReference type="EMBL" id="JBHSAP010000018">
    <property type="protein sequence ID" value="MFC4078431.1"/>
    <property type="molecule type" value="Genomic_DNA"/>
</dbReference>
<dbReference type="HAMAP" id="MF_01405">
    <property type="entry name" value="Non_canon_purine_NTPase"/>
    <property type="match status" value="1"/>
</dbReference>
<dbReference type="NCBIfam" id="TIGR00042">
    <property type="entry name" value="RdgB/HAM1 family non-canonical purine NTP pyrophosphatase"/>
    <property type="match status" value="1"/>
</dbReference>
<evidence type="ECO:0000256" key="7">
    <source>
        <dbReference type="HAMAP-Rule" id="MF_01405"/>
    </source>
</evidence>
<accession>A0ABV8JMG8</accession>
<keyword evidence="3 7" id="KW-0547">Nucleotide-binding</keyword>
<proteinExistence type="inferred from homology"/>
<evidence type="ECO:0000256" key="1">
    <source>
        <dbReference type="ARBA" id="ARBA00008023"/>
    </source>
</evidence>
<feature type="binding site" evidence="7">
    <location>
        <position position="80"/>
    </location>
    <ligand>
        <name>Mg(2+)</name>
        <dbReference type="ChEBI" id="CHEBI:18420"/>
    </ligand>
</feature>